<evidence type="ECO:0000313" key="3">
    <source>
        <dbReference type="Proteomes" id="UP000676035"/>
    </source>
</evidence>
<organism evidence="2 3">
    <name type="scientific">Pseudomonas rustica</name>
    <dbReference type="NCBI Taxonomy" id="2827099"/>
    <lineage>
        <taxon>Bacteria</taxon>
        <taxon>Pseudomonadati</taxon>
        <taxon>Pseudomonadota</taxon>
        <taxon>Gammaproteobacteria</taxon>
        <taxon>Pseudomonadales</taxon>
        <taxon>Pseudomonadaceae</taxon>
        <taxon>Pseudomonas</taxon>
    </lineage>
</organism>
<dbReference type="Proteomes" id="UP000676035">
    <property type="component" value="Unassembled WGS sequence"/>
</dbReference>
<evidence type="ECO:0000256" key="1">
    <source>
        <dbReference type="SAM" id="MobiDB-lite"/>
    </source>
</evidence>
<keyword evidence="3" id="KW-1185">Reference proteome</keyword>
<dbReference type="EMBL" id="JAGYHF010000007">
    <property type="protein sequence ID" value="MBS4079633.1"/>
    <property type="molecule type" value="Genomic_DNA"/>
</dbReference>
<gene>
    <name evidence="2" type="ORF">KFS80_15185</name>
</gene>
<evidence type="ECO:0000313" key="2">
    <source>
        <dbReference type="EMBL" id="MBS4079633.1"/>
    </source>
</evidence>
<protein>
    <submittedName>
        <fullName evidence="2">Uncharacterized protein</fullName>
    </submittedName>
</protein>
<sequence>MSQLFQSDAVHLKRLQDFEVGQYNTRTQCNIQGREQLGIMEEFEVQGLQQALDKYVELVAQGFAPTGEIAHLPKLIAGPTVDWVILSLRKPESQIEKEIAQIKSQVEQDYLQRLEADKAACVAKEVESLLAGEKRRKQQAELDAKAAQESEEYARVESEVMQALGMGEQQ</sequence>
<feature type="region of interest" description="Disordered" evidence="1">
    <location>
        <begin position="133"/>
        <end position="152"/>
    </location>
</feature>
<feature type="compositionally biased region" description="Basic and acidic residues" evidence="1">
    <location>
        <begin position="138"/>
        <end position="152"/>
    </location>
</feature>
<name>A0ABS5MZ78_9PSED</name>
<proteinExistence type="predicted"/>
<accession>A0ABS5MZ78</accession>
<comment type="caution">
    <text evidence="2">The sequence shown here is derived from an EMBL/GenBank/DDBJ whole genome shotgun (WGS) entry which is preliminary data.</text>
</comment>
<reference evidence="2 3" key="1">
    <citation type="submission" date="2021-04" db="EMBL/GenBank/DDBJ databases">
        <title>Pseudomonas rustica sp. nov. isolated from raw milk.</title>
        <authorList>
            <person name="Fiedler G."/>
            <person name="Gieschler S."/>
            <person name="Kabisch J."/>
            <person name="Grimmler C."/>
            <person name="Brinks E."/>
            <person name="Wagner N."/>
            <person name="Hetzer B."/>
            <person name="Franz C.M.A.P."/>
            <person name="Boehnlein C."/>
        </authorList>
    </citation>
    <scope>NUCLEOTIDE SEQUENCE [LARGE SCALE GENOMIC DNA]</scope>
    <source>
        <strain evidence="2 3">MBT-4</strain>
    </source>
</reference>
<dbReference type="RefSeq" id="WP_212545211.1">
    <property type="nucleotide sequence ID" value="NZ_JAGYHF010000007.1"/>
</dbReference>